<comment type="caution">
    <text evidence="5">The sequence shown here is derived from an EMBL/GenBank/DDBJ whole genome shotgun (WGS) entry which is preliminary data.</text>
</comment>
<dbReference type="Pfam" id="PF16657">
    <property type="entry name" value="Malt_amylase_C"/>
    <property type="match status" value="1"/>
</dbReference>
<dbReference type="PANTHER" id="PTHR10357">
    <property type="entry name" value="ALPHA-AMYLASE FAMILY MEMBER"/>
    <property type="match status" value="1"/>
</dbReference>
<keyword evidence="2" id="KW-0378">Hydrolase</keyword>
<dbReference type="Gene3D" id="2.60.40.1180">
    <property type="entry name" value="Golgi alpha-mannosidase II"/>
    <property type="match status" value="1"/>
</dbReference>
<dbReference type="InterPro" id="IPR032091">
    <property type="entry name" value="Malt_amylase-like_C"/>
</dbReference>
<dbReference type="GO" id="GO:0016798">
    <property type="term" value="F:hydrolase activity, acting on glycosyl bonds"/>
    <property type="evidence" value="ECO:0007669"/>
    <property type="project" value="UniProtKB-KW"/>
</dbReference>
<dbReference type="Proteomes" id="UP000247612">
    <property type="component" value="Unassembled WGS sequence"/>
</dbReference>
<sequence>MNWVNSSIFYHIYPLGFCGAPMTNDNGETIDRILKVKEWIPHFLELGINALYLGPVFESSEHGYDTKDYFKIDRRLGSNEAFKEVCDACHEAGIRIVLDGVFNHVGREFWAFQDVQKHKWDSPYCDWFMNLNFNGRSPMNDDFWYEGWNGHYNLVKLNLRNPEVGNMIIEAIFSWMDQFHIDGLRLDAADVMDKDFFKRLRYECKQKNPDFWLMGEVIHGDYKNWINDQMLDSTTNYECYKGIYSSHNDENYFEIGYSLNRQFGSGGIYKDLCLYNFVDNHDVNRLGSTLRQLEHLNNCYTILFTMPGIPSIYYGSEVGMSGIKANGSDAGLRPCLSLEDVQSNELSEHIARLARIHKSQPALHELNYEQVCVRNKQLVYKRSAADQVIFTALNLDKEAYDISIPYVGTLTDLLTDTVYEAVNGNVEITMPPYSSLILCDKPAAAEGYQPVKHTKKVKAAPKWKLLETIKGMEDQQQYYVYENEKHEKRISLKKL</sequence>
<evidence type="ECO:0000256" key="3">
    <source>
        <dbReference type="ARBA" id="ARBA00023295"/>
    </source>
</evidence>
<dbReference type="SUPFAM" id="SSF51445">
    <property type="entry name" value="(Trans)glycosidases"/>
    <property type="match status" value="1"/>
</dbReference>
<protein>
    <submittedName>
        <fullName evidence="5">Glycosidase</fullName>
    </submittedName>
</protein>
<evidence type="ECO:0000256" key="2">
    <source>
        <dbReference type="ARBA" id="ARBA00022801"/>
    </source>
</evidence>
<evidence type="ECO:0000256" key="1">
    <source>
        <dbReference type="ARBA" id="ARBA00008061"/>
    </source>
</evidence>
<dbReference type="RefSeq" id="WP_022938441.1">
    <property type="nucleotide sequence ID" value="NZ_CABKRQ010000005.1"/>
</dbReference>
<dbReference type="InterPro" id="IPR013780">
    <property type="entry name" value="Glyco_hydro_b"/>
</dbReference>
<dbReference type="SMART" id="SM00642">
    <property type="entry name" value="Aamy"/>
    <property type="match status" value="1"/>
</dbReference>
<keyword evidence="3 5" id="KW-0326">Glycosidase</keyword>
<evidence type="ECO:0000313" key="5">
    <source>
        <dbReference type="EMBL" id="PXX80447.1"/>
    </source>
</evidence>
<dbReference type="InterPro" id="IPR006047">
    <property type="entry name" value="GH13_cat_dom"/>
</dbReference>
<evidence type="ECO:0000313" key="6">
    <source>
        <dbReference type="Proteomes" id="UP000247612"/>
    </source>
</evidence>
<proteinExistence type="inferred from homology"/>
<dbReference type="Pfam" id="PF00128">
    <property type="entry name" value="Alpha-amylase"/>
    <property type="match status" value="1"/>
</dbReference>
<dbReference type="InterPro" id="IPR017853">
    <property type="entry name" value="GH"/>
</dbReference>
<organism evidence="5 6">
    <name type="scientific">Dielma fastidiosa</name>
    <dbReference type="NCBI Taxonomy" id="1034346"/>
    <lineage>
        <taxon>Bacteria</taxon>
        <taxon>Bacillati</taxon>
        <taxon>Bacillota</taxon>
        <taxon>Erysipelotrichia</taxon>
        <taxon>Erysipelotrichales</taxon>
        <taxon>Erysipelotrichaceae</taxon>
        <taxon>Dielma</taxon>
    </lineage>
</organism>
<feature type="domain" description="Glycosyl hydrolase family 13 catalytic" evidence="4">
    <location>
        <begin position="11"/>
        <end position="357"/>
    </location>
</feature>
<dbReference type="PANTHER" id="PTHR10357:SF210">
    <property type="entry name" value="MALTODEXTRIN GLUCOSIDASE"/>
    <property type="match status" value="1"/>
</dbReference>
<reference evidence="5 6" key="1">
    <citation type="submission" date="2018-05" db="EMBL/GenBank/DDBJ databases">
        <title>Genomic Encyclopedia of Type Strains, Phase IV (KMG-IV): sequencing the most valuable type-strain genomes for metagenomic binning, comparative biology and taxonomic classification.</title>
        <authorList>
            <person name="Goeker M."/>
        </authorList>
    </citation>
    <scope>NUCLEOTIDE SEQUENCE [LARGE SCALE GENOMIC DNA]</scope>
    <source>
        <strain evidence="5 6">JC118</strain>
    </source>
</reference>
<evidence type="ECO:0000259" key="4">
    <source>
        <dbReference type="SMART" id="SM00642"/>
    </source>
</evidence>
<dbReference type="Gene3D" id="3.20.20.80">
    <property type="entry name" value="Glycosidases"/>
    <property type="match status" value="1"/>
</dbReference>
<dbReference type="OrthoDB" id="9805159at2"/>
<name>A0A318LFQ4_9FIRM</name>
<dbReference type="SUPFAM" id="SSF51011">
    <property type="entry name" value="Glycosyl hydrolase domain"/>
    <property type="match status" value="1"/>
</dbReference>
<comment type="similarity">
    <text evidence="1">Belongs to the glycosyl hydrolase 13 family.</text>
</comment>
<accession>A0A318LFQ4</accession>
<dbReference type="CDD" id="cd11353">
    <property type="entry name" value="AmyAc_euk_bac_CMD_like"/>
    <property type="match status" value="1"/>
</dbReference>
<dbReference type="STRING" id="1034346.GCA_000313565_02139"/>
<keyword evidence="6" id="KW-1185">Reference proteome</keyword>
<dbReference type="AlphaFoldDB" id="A0A318LFQ4"/>
<dbReference type="EMBL" id="QJKH01000003">
    <property type="protein sequence ID" value="PXX80447.1"/>
    <property type="molecule type" value="Genomic_DNA"/>
</dbReference>
<gene>
    <name evidence="5" type="ORF">DES51_10338</name>
</gene>
<dbReference type="GO" id="GO:0005975">
    <property type="term" value="P:carbohydrate metabolic process"/>
    <property type="evidence" value="ECO:0007669"/>
    <property type="project" value="InterPro"/>
</dbReference>